<dbReference type="OrthoDB" id="677315at2759"/>
<dbReference type="GO" id="GO:0005739">
    <property type="term" value="C:mitochondrion"/>
    <property type="evidence" value="ECO:0007669"/>
    <property type="project" value="UniProtKB-SubCell"/>
</dbReference>
<dbReference type="GO" id="GO:0044545">
    <property type="term" value="C:NSL complex"/>
    <property type="evidence" value="ECO:0007669"/>
    <property type="project" value="TreeGrafter"/>
</dbReference>
<organism evidence="16 17">
    <name type="scientific">Rhynchophorus ferrugineus</name>
    <name type="common">Red palm weevil</name>
    <name type="synonym">Curculio ferrugineus</name>
    <dbReference type="NCBI Taxonomy" id="354439"/>
    <lineage>
        <taxon>Eukaryota</taxon>
        <taxon>Metazoa</taxon>
        <taxon>Ecdysozoa</taxon>
        <taxon>Arthropoda</taxon>
        <taxon>Hexapoda</taxon>
        <taxon>Insecta</taxon>
        <taxon>Pterygota</taxon>
        <taxon>Neoptera</taxon>
        <taxon>Endopterygota</taxon>
        <taxon>Coleoptera</taxon>
        <taxon>Polyphaga</taxon>
        <taxon>Cucujiformia</taxon>
        <taxon>Curculionidae</taxon>
        <taxon>Dryophthorinae</taxon>
        <taxon>Rhynchophorus</taxon>
    </lineage>
</organism>
<evidence type="ECO:0000256" key="1">
    <source>
        <dbReference type="ARBA" id="ARBA00004123"/>
    </source>
</evidence>
<evidence type="ECO:0000256" key="8">
    <source>
        <dbReference type="ARBA" id="ARBA00023128"/>
    </source>
</evidence>
<evidence type="ECO:0000259" key="15">
    <source>
        <dbReference type="Pfam" id="PF13891"/>
    </source>
</evidence>
<keyword evidence="9" id="KW-0539">Nucleus</keyword>
<keyword evidence="7" id="KW-0156">Chromatin regulator</keyword>
<evidence type="ECO:0000256" key="7">
    <source>
        <dbReference type="ARBA" id="ARBA00022853"/>
    </source>
</evidence>
<evidence type="ECO:0000256" key="3">
    <source>
        <dbReference type="ARBA" id="ARBA00015508"/>
    </source>
</evidence>
<evidence type="ECO:0000256" key="13">
    <source>
        <dbReference type="ARBA" id="ARBA00093543"/>
    </source>
</evidence>
<evidence type="ECO:0000256" key="10">
    <source>
        <dbReference type="ARBA" id="ARBA00032947"/>
    </source>
</evidence>
<feature type="region of interest" description="Disordered" evidence="14">
    <location>
        <begin position="396"/>
        <end position="421"/>
    </location>
</feature>
<evidence type="ECO:0000256" key="6">
    <source>
        <dbReference type="ARBA" id="ARBA00022843"/>
    </source>
</evidence>
<protein>
    <recommendedName>
        <fullName evidence="3">KAT8 regulatory NSL complex subunit 2</fullName>
    </recommendedName>
    <alternativeName>
        <fullName evidence="11">NSL complex protein NSL2</fullName>
    </alternativeName>
    <alternativeName>
        <fullName evidence="10">Non-specific lethal 2 homolog</fullName>
    </alternativeName>
</protein>
<evidence type="ECO:0000256" key="4">
    <source>
        <dbReference type="ARBA" id="ARBA00022499"/>
    </source>
</evidence>
<evidence type="ECO:0000256" key="5">
    <source>
        <dbReference type="ARBA" id="ARBA00022553"/>
    </source>
</evidence>
<keyword evidence="17" id="KW-1185">Reference proteome</keyword>
<dbReference type="GO" id="GO:0005634">
    <property type="term" value="C:nucleus"/>
    <property type="evidence" value="ECO:0007669"/>
    <property type="project" value="UniProtKB-SubCell"/>
</dbReference>
<accession>A0A834M6B1</accession>
<dbReference type="EMBL" id="JAACXV010014323">
    <property type="protein sequence ID" value="KAF7268425.1"/>
    <property type="molecule type" value="Genomic_DNA"/>
</dbReference>
<evidence type="ECO:0000256" key="2">
    <source>
        <dbReference type="ARBA" id="ARBA00004173"/>
    </source>
</evidence>
<comment type="subcellular location">
    <subcellularLocation>
        <location evidence="2">Mitochondrion</location>
    </subcellularLocation>
    <subcellularLocation>
        <location evidence="1">Nucleus</location>
    </subcellularLocation>
</comment>
<gene>
    <name evidence="16" type="ORF">GWI33_018435</name>
</gene>
<evidence type="ECO:0000313" key="17">
    <source>
        <dbReference type="Proteomes" id="UP000625711"/>
    </source>
</evidence>
<dbReference type="AlphaFoldDB" id="A0A834M6B1"/>
<keyword evidence="5" id="KW-0597">Phosphoprotein</keyword>
<keyword evidence="8" id="KW-0496">Mitochondrion</keyword>
<keyword evidence="6" id="KW-0832">Ubl conjugation</keyword>
<dbReference type="Pfam" id="PF13891">
    <property type="entry name" value="zf-C3HC3H_KANSL2"/>
    <property type="match status" value="2"/>
</dbReference>
<dbReference type="InterPro" id="IPR026316">
    <property type="entry name" value="NSL2"/>
</dbReference>
<evidence type="ECO:0000256" key="11">
    <source>
        <dbReference type="ARBA" id="ARBA00033378"/>
    </source>
</evidence>
<evidence type="ECO:0000256" key="12">
    <source>
        <dbReference type="ARBA" id="ARBA00093359"/>
    </source>
</evidence>
<evidence type="ECO:0000256" key="9">
    <source>
        <dbReference type="ARBA" id="ARBA00023242"/>
    </source>
</evidence>
<feature type="domain" description="KANL2-like probable zinc-finger" evidence="15">
    <location>
        <begin position="328"/>
        <end position="389"/>
    </location>
</feature>
<dbReference type="InterPro" id="IPR025927">
    <property type="entry name" value="Znf_KANL2-like"/>
</dbReference>
<evidence type="ECO:0000256" key="14">
    <source>
        <dbReference type="SAM" id="MobiDB-lite"/>
    </source>
</evidence>
<keyword evidence="4" id="KW-1017">Isopeptide bond</keyword>
<comment type="function">
    <text evidence="12">Non-catalytic component of the NSL histone acetyltransferase complex, a multiprotein complex that mediates histone H4 acetylation at 'Lys-5'- and 'Lys-8' (H4K5ac and H4K8ac) at transcription start sites and promotes transcription initiation. Required for NSL complex stability and for transcription of intraciliary transport genes in both ciliated and non-ciliated cells by regulating histone H4 acetylation at 'Lys-5'- and 'Lys-12' (H4K5ac and H4K12ac). This is necessary for cilium assembly in ciliated cells and for organization of the microtubule cytoskeleton in non-ciliated cells. Required within the NSL complex to maintain nuclear architecture stability by promoting KAT8-mediated acetylation of lamin LMNA.</text>
</comment>
<reference evidence="16" key="1">
    <citation type="submission" date="2020-08" db="EMBL/GenBank/DDBJ databases">
        <title>Genome sequencing and assembly of the red palm weevil Rhynchophorus ferrugineus.</title>
        <authorList>
            <person name="Dias G.B."/>
            <person name="Bergman C.M."/>
            <person name="Manee M."/>
        </authorList>
    </citation>
    <scope>NUCLEOTIDE SEQUENCE</scope>
    <source>
        <strain evidence="16">AA-2017</strain>
        <tissue evidence="16">Whole larva</tissue>
    </source>
</reference>
<feature type="domain" description="KANL2-like probable zinc-finger" evidence="15">
    <location>
        <begin position="24"/>
        <end position="87"/>
    </location>
</feature>
<comment type="subunit">
    <text evidence="13">Component of the NSL complex at least composed of KAT8/MOF, KANSL1, KANSL2, KANSL3, MCRS1, PHF20, OGT1/OGT, WDR5 and HCFC1.</text>
</comment>
<dbReference type="PANTHER" id="PTHR13453:SF1">
    <property type="entry name" value="KAT8 REGULATORY NSL COMPLEX SUBUNIT 2"/>
    <property type="match status" value="1"/>
</dbReference>
<sequence>MENKDSITLLRTQLEVELKNKKQCTYEAFQCTQLCLEGYKYCLRHILNDKNAPFKQCNYTYQNNGRRCHLPASKGEKREYGYCNEHALKSTITRNKQNSRNPPPVSAEYLLTNLSHYIVKPRTKTVSSSSYISDEDRNYSDESLDVKVTKSVDPFDLDANTIYTTQCNKVLDMCSESESDVEPSTLNSVWHDINADSSDNESIDSEEEDVLKHANIYTAEEISLLTRDKLVRLQSLYIDQYRYLQHILKEKRRKYLRSLKREKETSCNIYNQVKDNPKEQRLYKKLKQYTKYHRAYGEEAILSKRLHDLRSKISDGLPVKPNNFSKCTFTEGGVKCGERSLPMAKHCRKHILEDSNQVLFKACGKSNGDVECCTPIEAIFDDSTCKLHMEIPPIRSYNQPRKESESDPDDTLDLPPHYAMPTTDNIKNEMIDYTLTQELPKMKTLPSNLFEDCPENLPHFQFNTTKYTESFTEKSQDVLPELPEADLSVNKSFKSEDILDNLELCNGNVDETSKDKIKTEMNSN</sequence>
<name>A0A834M6B1_RHYFE</name>
<dbReference type="GO" id="GO:0006325">
    <property type="term" value="P:chromatin organization"/>
    <property type="evidence" value="ECO:0007669"/>
    <property type="project" value="UniProtKB-KW"/>
</dbReference>
<proteinExistence type="predicted"/>
<evidence type="ECO:0000313" key="16">
    <source>
        <dbReference type="EMBL" id="KAF7268425.1"/>
    </source>
</evidence>
<comment type="caution">
    <text evidence="16">The sequence shown here is derived from an EMBL/GenBank/DDBJ whole genome shotgun (WGS) entry which is preliminary data.</text>
</comment>
<dbReference type="Proteomes" id="UP000625711">
    <property type="component" value="Unassembled WGS sequence"/>
</dbReference>
<dbReference type="PANTHER" id="PTHR13453">
    <property type="entry name" value="KAT8 REGULATORY NSL COMPLEX SUBUNIT 2"/>
    <property type="match status" value="1"/>
</dbReference>